<evidence type="ECO:0000313" key="3">
    <source>
        <dbReference type="EMBL" id="BDG70086.1"/>
    </source>
</evidence>
<organism evidence="3 4">
    <name type="scientific">Roseomonas fluvialis</name>
    <dbReference type="NCBI Taxonomy" id="1750527"/>
    <lineage>
        <taxon>Bacteria</taxon>
        <taxon>Pseudomonadati</taxon>
        <taxon>Pseudomonadota</taxon>
        <taxon>Alphaproteobacteria</taxon>
        <taxon>Acetobacterales</taxon>
        <taxon>Roseomonadaceae</taxon>
        <taxon>Roseomonas</taxon>
    </lineage>
</organism>
<evidence type="ECO:0000256" key="2">
    <source>
        <dbReference type="SAM" id="SignalP"/>
    </source>
</evidence>
<dbReference type="EMBL" id="AP025637">
    <property type="protein sequence ID" value="BDG70086.1"/>
    <property type="molecule type" value="Genomic_DNA"/>
</dbReference>
<feature type="region of interest" description="Disordered" evidence="1">
    <location>
        <begin position="26"/>
        <end position="64"/>
    </location>
</feature>
<keyword evidence="2" id="KW-0732">Signal</keyword>
<evidence type="ECO:0000313" key="4">
    <source>
        <dbReference type="Proteomes" id="UP000831327"/>
    </source>
</evidence>
<accession>A0ABM7XXC0</accession>
<sequence>MRNIRRAAVTGLFAIWLAPLSAVAEAPGGPCCRGDRPVRAEAAVTPSRDEQETEDEGRAGAARR</sequence>
<keyword evidence="4" id="KW-1185">Reference proteome</keyword>
<name>A0ABM7XXC0_9PROT</name>
<evidence type="ECO:0000256" key="1">
    <source>
        <dbReference type="SAM" id="MobiDB-lite"/>
    </source>
</evidence>
<protein>
    <submittedName>
        <fullName evidence="3">Uncharacterized protein</fullName>
    </submittedName>
</protein>
<feature type="chain" id="PRO_5046924376" evidence="2">
    <location>
        <begin position="25"/>
        <end position="64"/>
    </location>
</feature>
<reference evidence="3 4" key="1">
    <citation type="journal article" date="2016" name="Microbes Environ.">
        <title>Phylogenetically diverse aerobic anoxygenic phototrophic bacteria isolated from epilithic biofilms in Tama river, Japan.</title>
        <authorList>
            <person name="Hirose S."/>
            <person name="Matsuura K."/>
            <person name="Haruta S."/>
        </authorList>
    </citation>
    <scope>NUCLEOTIDE SEQUENCE [LARGE SCALE GENOMIC DNA]</scope>
    <source>
        <strain evidence="3 4">S08</strain>
    </source>
</reference>
<feature type="signal peptide" evidence="2">
    <location>
        <begin position="1"/>
        <end position="24"/>
    </location>
</feature>
<dbReference type="RefSeq" id="WP_244457435.1">
    <property type="nucleotide sequence ID" value="NZ_AP025637.1"/>
</dbReference>
<gene>
    <name evidence="3" type="ORF">Rmf_00150</name>
</gene>
<dbReference type="Proteomes" id="UP000831327">
    <property type="component" value="Chromosome"/>
</dbReference>
<proteinExistence type="predicted"/>